<dbReference type="GO" id="GO:0008270">
    <property type="term" value="F:zinc ion binding"/>
    <property type="evidence" value="ECO:0007669"/>
    <property type="project" value="UniProtKB-KW"/>
</dbReference>
<dbReference type="Proteomes" id="UP000094526">
    <property type="component" value="Unassembled WGS sequence"/>
</dbReference>
<feature type="compositionally biased region" description="Acidic residues" evidence="6">
    <location>
        <begin position="133"/>
        <end position="145"/>
    </location>
</feature>
<keyword evidence="2 4" id="KW-0863">Zinc-finger</keyword>
<dbReference type="Pfam" id="PF06839">
    <property type="entry name" value="Zn_ribbon_GRF"/>
    <property type="match status" value="1"/>
</dbReference>
<dbReference type="EMBL" id="LGRB01000011">
    <property type="protein sequence ID" value="OCT48640.1"/>
    <property type="molecule type" value="Genomic_DNA"/>
</dbReference>
<dbReference type="STRING" id="86049.A0A1C1CJE9"/>
<feature type="region of interest" description="Disordered" evidence="6">
    <location>
        <begin position="320"/>
        <end position="343"/>
    </location>
</feature>
<evidence type="ECO:0000259" key="7">
    <source>
        <dbReference type="PROSITE" id="PS51999"/>
    </source>
</evidence>
<feature type="compositionally biased region" description="Polar residues" evidence="6">
    <location>
        <begin position="202"/>
        <end position="231"/>
    </location>
</feature>
<feature type="region of interest" description="Disordered" evidence="6">
    <location>
        <begin position="78"/>
        <end position="190"/>
    </location>
</feature>
<comment type="caution">
    <text evidence="8">The sequence shown here is derived from an EMBL/GenBank/DDBJ whole genome shotgun (WGS) entry which is preliminary data.</text>
</comment>
<accession>A0A1C1CJE9</accession>
<keyword evidence="9" id="KW-1185">Reference proteome</keyword>
<gene>
    <name evidence="8" type="ORF">CLCR_04981</name>
</gene>
<feature type="compositionally biased region" description="Polar residues" evidence="6">
    <location>
        <begin position="92"/>
        <end position="114"/>
    </location>
</feature>
<feature type="coiled-coil region" evidence="5">
    <location>
        <begin position="288"/>
        <end position="315"/>
    </location>
</feature>
<evidence type="ECO:0000256" key="5">
    <source>
        <dbReference type="SAM" id="Coils"/>
    </source>
</evidence>
<dbReference type="OrthoDB" id="430051at2759"/>
<evidence type="ECO:0000256" key="3">
    <source>
        <dbReference type="ARBA" id="ARBA00022833"/>
    </source>
</evidence>
<keyword evidence="3" id="KW-0862">Zinc</keyword>
<name>A0A1C1CJE9_9EURO</name>
<evidence type="ECO:0000256" key="2">
    <source>
        <dbReference type="ARBA" id="ARBA00022771"/>
    </source>
</evidence>
<keyword evidence="1" id="KW-0479">Metal-binding</keyword>
<keyword evidence="5" id="KW-0175">Coiled coil</keyword>
<sequence>MATSYTTRNGRTAKRGLFSEGIWLCDCDPRLPADKFQTKKGTKNHGRWFYTCQKPQNKRCGFFLWTDEAKIREEAAVLSNTRSEPNAPVTPKTPQKQTSIADFPTPQTKTNYAQTKPAEKAGQIKIPGHIEPEDSFEWSSSDDEELLKAEQEALQITPFDKPRKTPRTDGLTSPGKRTLSGSPARAVRSDEIWPLSDDVFTTPSTSHKSYGTGLLSPSNTPASRPIQSGTGPSEAETSSLAAEALSILRSSDAQISSWVEAQLVDLLNKYDLRTQGIIKGRDITRLAVQAKDRKIAEMQARISALEAEKETNRRVISHLKMDIATSPKRGKGRGMPPARRSEV</sequence>
<dbReference type="VEuPathDB" id="FungiDB:G647_03251"/>
<evidence type="ECO:0000313" key="8">
    <source>
        <dbReference type="EMBL" id="OCT48640.1"/>
    </source>
</evidence>
<proteinExistence type="predicted"/>
<evidence type="ECO:0000256" key="1">
    <source>
        <dbReference type="ARBA" id="ARBA00022723"/>
    </source>
</evidence>
<protein>
    <recommendedName>
        <fullName evidence="7">GRF-type domain-containing protein</fullName>
    </recommendedName>
</protein>
<reference evidence="9" key="1">
    <citation type="submission" date="2015-07" db="EMBL/GenBank/DDBJ databases">
        <authorList>
            <person name="Teixeira M.M."/>
            <person name="Souza R.C."/>
            <person name="Almeida L.G."/>
            <person name="Vicente V.A."/>
            <person name="de Hoog S."/>
            <person name="Bocca A.L."/>
            <person name="de Almeida S.R."/>
            <person name="Vasconcelos A.T."/>
            <person name="Felipe M.S."/>
        </authorList>
    </citation>
    <scope>NUCLEOTIDE SEQUENCE [LARGE SCALE GENOMIC DNA]</scope>
    <source>
        <strain evidence="9">KSF</strain>
    </source>
</reference>
<dbReference type="VEuPathDB" id="FungiDB:CLCR_04981"/>
<dbReference type="PROSITE" id="PS51999">
    <property type="entry name" value="ZF_GRF"/>
    <property type="match status" value="1"/>
</dbReference>
<evidence type="ECO:0000313" key="9">
    <source>
        <dbReference type="Proteomes" id="UP000094526"/>
    </source>
</evidence>
<organism evidence="8 9">
    <name type="scientific">Cladophialophora carrionii</name>
    <dbReference type="NCBI Taxonomy" id="86049"/>
    <lineage>
        <taxon>Eukaryota</taxon>
        <taxon>Fungi</taxon>
        <taxon>Dikarya</taxon>
        <taxon>Ascomycota</taxon>
        <taxon>Pezizomycotina</taxon>
        <taxon>Eurotiomycetes</taxon>
        <taxon>Chaetothyriomycetidae</taxon>
        <taxon>Chaetothyriales</taxon>
        <taxon>Herpotrichiellaceae</taxon>
        <taxon>Cladophialophora</taxon>
    </lineage>
</organism>
<evidence type="ECO:0000256" key="4">
    <source>
        <dbReference type="PROSITE-ProRule" id="PRU01343"/>
    </source>
</evidence>
<evidence type="ECO:0000256" key="6">
    <source>
        <dbReference type="SAM" id="MobiDB-lite"/>
    </source>
</evidence>
<feature type="region of interest" description="Disordered" evidence="6">
    <location>
        <begin position="202"/>
        <end position="237"/>
    </location>
</feature>
<dbReference type="InterPro" id="IPR010666">
    <property type="entry name" value="Znf_GRF"/>
</dbReference>
<dbReference type="AlphaFoldDB" id="A0A1C1CJE9"/>
<feature type="domain" description="GRF-type" evidence="7">
    <location>
        <begin position="25"/>
        <end position="69"/>
    </location>
</feature>
<dbReference type="eggNOG" id="ENOG502SYR7">
    <property type="taxonomic scope" value="Eukaryota"/>
</dbReference>